<reference evidence="3 4" key="1">
    <citation type="journal article" date="2017" name="BMC Genomics">
        <title>Comparative genomic and phylogenomic analyses of the Bifidobacteriaceae family.</title>
        <authorList>
            <person name="Lugli G.A."/>
            <person name="Milani C."/>
            <person name="Turroni F."/>
            <person name="Duranti S."/>
            <person name="Mancabelli L."/>
            <person name="Mangifesta M."/>
            <person name="Ferrario C."/>
            <person name="Modesto M."/>
            <person name="Mattarelli P."/>
            <person name="Jiri K."/>
            <person name="van Sinderen D."/>
            <person name="Ventura M."/>
        </authorList>
    </citation>
    <scope>NUCLEOTIDE SEQUENCE [LARGE SCALE GENOMIC DNA]</scope>
    <source>
        <strain evidence="3 4">LMG 21773</strain>
    </source>
</reference>
<organism evidence="3 4">
    <name type="scientific">Aeriscardovia aeriphila</name>
    <dbReference type="NCBI Taxonomy" id="218139"/>
    <lineage>
        <taxon>Bacteria</taxon>
        <taxon>Bacillati</taxon>
        <taxon>Actinomycetota</taxon>
        <taxon>Actinomycetes</taxon>
        <taxon>Bifidobacteriales</taxon>
        <taxon>Bifidobacteriaceae</taxon>
        <taxon>Aeriscardovia</taxon>
    </lineage>
</organism>
<dbReference type="AlphaFoldDB" id="A0A261FCL0"/>
<proteinExistence type="predicted"/>
<evidence type="ECO:0000313" key="3">
    <source>
        <dbReference type="EMBL" id="OZG56882.1"/>
    </source>
</evidence>
<gene>
    <name evidence="3" type="ORF">AEAE_0191</name>
</gene>
<dbReference type="Pfam" id="PF13416">
    <property type="entry name" value="SBP_bac_8"/>
    <property type="match status" value="1"/>
</dbReference>
<evidence type="ECO:0000256" key="2">
    <source>
        <dbReference type="SAM" id="SignalP"/>
    </source>
</evidence>
<dbReference type="Gene3D" id="3.40.190.10">
    <property type="entry name" value="Periplasmic binding protein-like II"/>
    <property type="match status" value="3"/>
</dbReference>
<dbReference type="InterPro" id="IPR006059">
    <property type="entry name" value="SBP"/>
</dbReference>
<evidence type="ECO:0000313" key="4">
    <source>
        <dbReference type="Proteomes" id="UP000228976"/>
    </source>
</evidence>
<name>A0A261FCL0_9BIFI</name>
<sequence length="504" mass="54627">MKQFLKRSAAALIALGALVNLAACSAPARQKNLQNTPAISYYNYKPEADASLRALASEYTKKTGIDVTITTVGNGKYDEKLQSAFTKPAPPTIFHVSSIQGVKRWRDYVSPLQGTSIYNDLENKSSALSRNGDVVAIPYTSEAYGIVYNKAILQRYFALPNPLVHSVEEIRDFDTLQRVCDDIQAHRAQLGIEATFATPAMSSSSVWRFSKHMVNYALTCDLASGTSSTLAGNCLPGLHSLFDLYLRDSLAITANASDYQDAGNLVPLNEVSLDDAMGQFASSKVAMIQQGTWSWAQLKALGMSEDNVGMMPIRMNGVEQKGYAIGSEDYWCINLQASKIDQKASIDFLHWLATSQQAQQVLVDELGLSMPFGESEQQRSTNPLSAQVRLSLGEESLDKAATPGSGTGLGTQDDSQGDTDDSTSTAVKKKAVPAPASRETQQEGNEVPWLFALAPDSRFADSMGHALSQYAQDFVSGKQADWQAVAKAYVSSWAQASADTDDED</sequence>
<feature type="signal peptide" evidence="2">
    <location>
        <begin position="1"/>
        <end position="22"/>
    </location>
</feature>
<dbReference type="InterPro" id="IPR050490">
    <property type="entry name" value="Bact_solute-bd_prot1"/>
</dbReference>
<feature type="compositionally biased region" description="Low complexity" evidence="1">
    <location>
        <begin position="422"/>
        <end position="436"/>
    </location>
</feature>
<dbReference type="Proteomes" id="UP000228976">
    <property type="component" value="Unassembled WGS sequence"/>
</dbReference>
<dbReference type="EMBL" id="MWWU01000001">
    <property type="protein sequence ID" value="OZG56882.1"/>
    <property type="molecule type" value="Genomic_DNA"/>
</dbReference>
<dbReference type="SUPFAM" id="SSF53850">
    <property type="entry name" value="Periplasmic binding protein-like II"/>
    <property type="match status" value="1"/>
</dbReference>
<dbReference type="PANTHER" id="PTHR43649">
    <property type="entry name" value="ARABINOSE-BINDING PROTEIN-RELATED"/>
    <property type="match status" value="1"/>
</dbReference>
<evidence type="ECO:0000256" key="1">
    <source>
        <dbReference type="SAM" id="MobiDB-lite"/>
    </source>
</evidence>
<keyword evidence="4" id="KW-1185">Reference proteome</keyword>
<keyword evidence="2" id="KW-0732">Signal</keyword>
<protein>
    <submittedName>
        <fullName evidence="3">ABC transporter substrate-binding protein</fullName>
    </submittedName>
</protein>
<accession>A0A261FCL0</accession>
<dbReference type="RefSeq" id="WP_158520455.1">
    <property type="nucleotide sequence ID" value="NZ_JACBYZ010000001.1"/>
</dbReference>
<dbReference type="PANTHER" id="PTHR43649:SF12">
    <property type="entry name" value="DIACETYLCHITOBIOSE BINDING PROTEIN DASA"/>
    <property type="match status" value="1"/>
</dbReference>
<feature type="chain" id="PRO_5039449289" evidence="2">
    <location>
        <begin position="23"/>
        <end position="504"/>
    </location>
</feature>
<feature type="region of interest" description="Disordered" evidence="1">
    <location>
        <begin position="397"/>
        <end position="444"/>
    </location>
</feature>
<dbReference type="OrthoDB" id="9763054at2"/>
<comment type="caution">
    <text evidence="3">The sequence shown here is derived from an EMBL/GenBank/DDBJ whole genome shotgun (WGS) entry which is preliminary data.</text>
</comment>